<proteinExistence type="predicted"/>
<reference evidence="1" key="1">
    <citation type="submission" date="2022-07" db="EMBL/GenBank/DDBJ databases">
        <title>Genome Sequence of Phlebia brevispora.</title>
        <authorList>
            <person name="Buettner E."/>
        </authorList>
    </citation>
    <scope>NUCLEOTIDE SEQUENCE</scope>
    <source>
        <strain evidence="1">MPL23</strain>
    </source>
</reference>
<accession>A0ACC1T4F8</accession>
<dbReference type="Proteomes" id="UP001148662">
    <property type="component" value="Unassembled WGS sequence"/>
</dbReference>
<organism evidence="1 2">
    <name type="scientific">Phlebia brevispora</name>
    <dbReference type="NCBI Taxonomy" id="194682"/>
    <lineage>
        <taxon>Eukaryota</taxon>
        <taxon>Fungi</taxon>
        <taxon>Dikarya</taxon>
        <taxon>Basidiomycota</taxon>
        <taxon>Agaricomycotina</taxon>
        <taxon>Agaricomycetes</taxon>
        <taxon>Polyporales</taxon>
        <taxon>Meruliaceae</taxon>
        <taxon>Phlebia</taxon>
    </lineage>
</organism>
<comment type="caution">
    <text evidence="1">The sequence shown here is derived from an EMBL/GenBank/DDBJ whole genome shotgun (WGS) entry which is preliminary data.</text>
</comment>
<evidence type="ECO:0000313" key="1">
    <source>
        <dbReference type="EMBL" id="KAJ3552508.1"/>
    </source>
</evidence>
<sequence length="119" mass="12930">MWRNSKPMGYFLFITLSLVPVSCLGYIIAFSVSASYASSQVRGLECCLIVKGDTRVAIVAYAELMAYDPLVPHNPKMRAGTGQAHDALGWSKGILFRVYLCCCSVTNVAPEYVASLTAL</sequence>
<protein>
    <submittedName>
        <fullName evidence="1">Uncharacterized protein</fullName>
    </submittedName>
</protein>
<gene>
    <name evidence="1" type="ORF">NM688_g4113</name>
</gene>
<name>A0ACC1T4F8_9APHY</name>
<dbReference type="EMBL" id="JANHOG010000652">
    <property type="protein sequence ID" value="KAJ3552508.1"/>
    <property type="molecule type" value="Genomic_DNA"/>
</dbReference>
<evidence type="ECO:0000313" key="2">
    <source>
        <dbReference type="Proteomes" id="UP001148662"/>
    </source>
</evidence>
<keyword evidence="2" id="KW-1185">Reference proteome</keyword>